<protein>
    <submittedName>
        <fullName evidence="1">Hypothetical small peptide</fullName>
    </submittedName>
</protein>
<proteinExistence type="predicted"/>
<dbReference type="Proteomes" id="UP000002707">
    <property type="component" value="Chromosome"/>
</dbReference>
<evidence type="ECO:0000313" key="1">
    <source>
        <dbReference type="EMBL" id="CAI56041.1"/>
    </source>
</evidence>
<dbReference type="AlphaFoldDB" id="Q38UU3"/>
<name>Q38UU3_LATSS</name>
<dbReference type="KEGG" id="lsa:LCA_1733"/>
<dbReference type="EMBL" id="CR936503">
    <property type="protein sequence ID" value="CAI56041.1"/>
    <property type="molecule type" value="Genomic_DNA"/>
</dbReference>
<dbReference type="HOGENOM" id="CLU_3424789_0_0_9"/>
<organism evidence="1 2">
    <name type="scientific">Latilactobacillus sakei subsp. sakei (strain 23K)</name>
    <name type="common">Lactobacillus sakei subsp. sakei</name>
    <dbReference type="NCBI Taxonomy" id="314315"/>
    <lineage>
        <taxon>Bacteria</taxon>
        <taxon>Bacillati</taxon>
        <taxon>Bacillota</taxon>
        <taxon>Bacilli</taxon>
        <taxon>Lactobacillales</taxon>
        <taxon>Lactobacillaceae</taxon>
        <taxon>Latilactobacillus</taxon>
    </lineage>
</organism>
<keyword evidence="2" id="KW-1185">Reference proteome</keyword>
<reference evidence="2" key="1">
    <citation type="journal article" date="2005" name="Nat. Biotechnol.">
        <title>The complete genome sequence of the meat-borne lactic acid bacterium Lactobacillus sakei 23K.</title>
        <authorList>
            <person name="Chaillou S."/>
            <person name="Champomier-Verges M.-C."/>
            <person name="Cornet M."/>
            <person name="Crutz-Le Coq A.-M."/>
            <person name="Dudez A.-M."/>
            <person name="Martin V."/>
            <person name="Beaufils S."/>
            <person name="Darbon-Rongere E."/>
            <person name="Bossy R."/>
            <person name="Loux V."/>
            <person name="Zagorec M."/>
        </authorList>
    </citation>
    <scope>NUCLEOTIDE SEQUENCE [LARGE SCALE GENOMIC DNA]</scope>
    <source>
        <strain evidence="2">23K</strain>
    </source>
</reference>
<accession>Q38UU3</accession>
<sequence>MEQAKLMQVVFTALQFQPKTLV</sequence>
<evidence type="ECO:0000313" key="2">
    <source>
        <dbReference type="Proteomes" id="UP000002707"/>
    </source>
</evidence>
<gene>
    <name evidence="1" type="ordered locus">LCA_1733</name>
</gene>